<dbReference type="PANTHER" id="PTHR42921:SF1">
    <property type="entry name" value="ACETOACETYL-COA SYNTHETASE"/>
    <property type="match status" value="1"/>
</dbReference>
<dbReference type="Proteomes" id="UP000235598">
    <property type="component" value="Unassembled WGS sequence"/>
</dbReference>
<keyword evidence="4" id="KW-0067">ATP-binding</keyword>
<dbReference type="InterPro" id="IPR020845">
    <property type="entry name" value="AMP-binding_CS"/>
</dbReference>
<dbReference type="InterPro" id="IPR042099">
    <property type="entry name" value="ANL_N_sf"/>
</dbReference>
<proteinExistence type="inferred from homology"/>
<dbReference type="EMBL" id="PNHK01000003">
    <property type="protein sequence ID" value="PMD05265.1"/>
    <property type="molecule type" value="Genomic_DNA"/>
</dbReference>
<gene>
    <name evidence="8" type="ORF">CJ199_09320</name>
</gene>
<evidence type="ECO:0000313" key="8">
    <source>
        <dbReference type="EMBL" id="PMD05265.1"/>
    </source>
</evidence>
<evidence type="ECO:0000313" key="9">
    <source>
        <dbReference type="Proteomes" id="UP000235598"/>
    </source>
</evidence>
<protein>
    <submittedName>
        <fullName evidence="8">Acetoacetate--CoA ligase</fullName>
    </submittedName>
</protein>
<name>A0A2N6VMA8_9MICO</name>
<dbReference type="Pfam" id="PF16177">
    <property type="entry name" value="ACAS_N"/>
    <property type="match status" value="1"/>
</dbReference>
<dbReference type="InterPro" id="IPR000873">
    <property type="entry name" value="AMP-dep_synth/lig_dom"/>
</dbReference>
<evidence type="ECO:0000259" key="5">
    <source>
        <dbReference type="Pfam" id="PF00501"/>
    </source>
</evidence>
<dbReference type="InterPro" id="IPR005914">
    <property type="entry name" value="Acac_CoA_synth"/>
</dbReference>
<evidence type="ECO:0000256" key="3">
    <source>
        <dbReference type="ARBA" id="ARBA00022741"/>
    </source>
</evidence>
<reference evidence="8 9" key="1">
    <citation type="submission" date="2017-09" db="EMBL/GenBank/DDBJ databases">
        <title>Bacterial strain isolated from the female urinary microbiota.</title>
        <authorList>
            <person name="Thomas-White K."/>
            <person name="Kumar N."/>
            <person name="Forster S."/>
            <person name="Putonti C."/>
            <person name="Lawley T."/>
            <person name="Wolfe A.J."/>
        </authorList>
    </citation>
    <scope>NUCLEOTIDE SEQUENCE [LARGE SCALE GENOMIC DNA]</scope>
    <source>
        <strain evidence="8 9">UMB1301</strain>
    </source>
</reference>
<keyword evidence="3" id="KW-0547">Nucleotide-binding</keyword>
<comment type="similarity">
    <text evidence="1">Belongs to the ATP-dependent AMP-binding enzyme family.</text>
</comment>
<accession>A0A2N6VMA8</accession>
<dbReference type="NCBIfam" id="NF002937">
    <property type="entry name" value="PRK03584.1"/>
    <property type="match status" value="1"/>
</dbReference>
<evidence type="ECO:0000256" key="4">
    <source>
        <dbReference type="ARBA" id="ARBA00022840"/>
    </source>
</evidence>
<organism evidence="8 9">
    <name type="scientific">Brevibacterium paucivorans</name>
    <dbReference type="NCBI Taxonomy" id="170994"/>
    <lineage>
        <taxon>Bacteria</taxon>
        <taxon>Bacillati</taxon>
        <taxon>Actinomycetota</taxon>
        <taxon>Actinomycetes</taxon>
        <taxon>Micrococcales</taxon>
        <taxon>Brevibacteriaceae</taxon>
        <taxon>Brevibacterium</taxon>
    </lineage>
</organism>
<dbReference type="InterPro" id="IPR025110">
    <property type="entry name" value="AMP-bd_C"/>
</dbReference>
<dbReference type="Pfam" id="PF00501">
    <property type="entry name" value="AMP-binding"/>
    <property type="match status" value="1"/>
</dbReference>
<dbReference type="RefSeq" id="WP_102239206.1">
    <property type="nucleotide sequence ID" value="NZ_BAAAIM010000006.1"/>
</dbReference>
<evidence type="ECO:0000256" key="1">
    <source>
        <dbReference type="ARBA" id="ARBA00006432"/>
    </source>
</evidence>
<keyword evidence="2 8" id="KW-0436">Ligase</keyword>
<dbReference type="GO" id="GO:0030729">
    <property type="term" value="F:acetoacetate-CoA ligase activity"/>
    <property type="evidence" value="ECO:0007669"/>
    <property type="project" value="InterPro"/>
</dbReference>
<dbReference type="InterPro" id="IPR045851">
    <property type="entry name" value="AMP-bd_C_sf"/>
</dbReference>
<feature type="domain" description="AMP-binding enzyme C-terminal" evidence="6">
    <location>
        <begin position="555"/>
        <end position="628"/>
    </location>
</feature>
<sequence>MTTREMLWQPSEERIRQSPMYAYQQWLADKKGVHTTGFAELHQWSVDNLDDFWESIWEYFDVVGTRGDGPVRTGNSIEKTKWFPDASVNYAQNLLRHAHTMPDREAVVALHESDPRESYTWKELNGKVGALAAALRDMGVRPGDRVAAVLPNIAETIIALLASATVGAVWSVVNTDFGENGIADRFAQIEPKVLLTVDGFDFNGTYRNMLPQIDSTLGVLPSVEHHILIDRHRDSHPDTYTDLPGQESTGTTTSVTYHRFSELTATPQDPVYEPVEFSHPLWILYSSGTTGKPKGIVHGHGGIVLDVYKMVGLHNGSDENTRLYFAVATTWMVWNLMVNVLALGSTTITYDGSPAYPTPARLFDIAESENVTQIGTGAALLSLIEKAGINPSESYKLPHLEHIMSTGSTLPGSTWRWAYEQVKHDFQLGSSSGGTDICSGILGANPFDPVYVNELQGKVLGVDAHAFNSQGESVIGEVGELVFTQPLPNMPVMFWNDPDGSKYHDAYFADFPGVWRHGDWATQLPEGPWIIHGRSDSTINRGGIRMGSADICDVVDQVPGVATSMVIGAEVGDGDYYMPLFVVPARGYTLDEDLKGAIVEAIRTKISPRYVPDELIEAPAVPRTRTGKLMEVPIKKIFQGADPSTINRTAAEDVATVDWYVDFARQRVQKNRD</sequence>
<evidence type="ECO:0000256" key="2">
    <source>
        <dbReference type="ARBA" id="ARBA00022598"/>
    </source>
</evidence>
<feature type="domain" description="Acetyl-coenzyme A synthetase N-terminal" evidence="7">
    <location>
        <begin position="39"/>
        <end position="93"/>
    </location>
</feature>
<dbReference type="Gene3D" id="3.40.50.12780">
    <property type="entry name" value="N-terminal domain of ligase-like"/>
    <property type="match status" value="1"/>
</dbReference>
<dbReference type="Pfam" id="PF13193">
    <property type="entry name" value="AMP-binding_C"/>
    <property type="match status" value="1"/>
</dbReference>
<dbReference type="Gene3D" id="3.30.300.30">
    <property type="match status" value="1"/>
</dbReference>
<dbReference type="GO" id="GO:0005524">
    <property type="term" value="F:ATP binding"/>
    <property type="evidence" value="ECO:0007669"/>
    <property type="project" value="UniProtKB-KW"/>
</dbReference>
<evidence type="ECO:0000259" key="7">
    <source>
        <dbReference type="Pfam" id="PF16177"/>
    </source>
</evidence>
<dbReference type="GO" id="GO:0006629">
    <property type="term" value="P:lipid metabolic process"/>
    <property type="evidence" value="ECO:0007669"/>
    <property type="project" value="InterPro"/>
</dbReference>
<dbReference type="PROSITE" id="PS00455">
    <property type="entry name" value="AMP_BINDING"/>
    <property type="match status" value="1"/>
</dbReference>
<feature type="domain" description="AMP-dependent synthetase/ligase" evidence="5">
    <location>
        <begin position="96"/>
        <end position="486"/>
    </location>
</feature>
<dbReference type="AlphaFoldDB" id="A0A2N6VMA8"/>
<dbReference type="PANTHER" id="PTHR42921">
    <property type="entry name" value="ACETOACETYL-COA SYNTHETASE"/>
    <property type="match status" value="1"/>
</dbReference>
<evidence type="ECO:0000259" key="6">
    <source>
        <dbReference type="Pfam" id="PF13193"/>
    </source>
</evidence>
<dbReference type="SUPFAM" id="SSF56801">
    <property type="entry name" value="Acetyl-CoA synthetase-like"/>
    <property type="match status" value="1"/>
</dbReference>
<dbReference type="InterPro" id="IPR032387">
    <property type="entry name" value="ACAS_N"/>
</dbReference>
<comment type="caution">
    <text evidence="8">The sequence shown here is derived from an EMBL/GenBank/DDBJ whole genome shotgun (WGS) entry which is preliminary data.</text>
</comment>
<dbReference type="OrthoDB" id="9803968at2"/>
<dbReference type="NCBIfam" id="TIGR01217">
    <property type="entry name" value="ac_ac_CoA_syn"/>
    <property type="match status" value="1"/>
</dbReference>